<evidence type="ECO:0000313" key="2">
    <source>
        <dbReference type="EMBL" id="NGO73878.1"/>
    </source>
</evidence>
<proteinExistence type="predicted"/>
<sequence>MAWRKSSYSGGDDNCLEVTVAGDVVALRDSKDTARPYAKVSRAAWRHFLFSVAGGAVR</sequence>
<accession>A0A6G4X919</accession>
<feature type="domain" description="DUF397" evidence="1">
    <location>
        <begin position="2"/>
        <end position="51"/>
    </location>
</feature>
<dbReference type="Proteomes" id="UP000477722">
    <property type="component" value="Unassembled WGS sequence"/>
</dbReference>
<comment type="caution">
    <text evidence="2">The sequence shown here is derived from an EMBL/GenBank/DDBJ whole genome shotgun (WGS) entry which is preliminary data.</text>
</comment>
<reference evidence="2 3" key="1">
    <citation type="submission" date="2020-02" db="EMBL/GenBank/DDBJ databases">
        <title>Whole-genome analyses of novel actinobacteria.</title>
        <authorList>
            <person name="Sahin N."/>
            <person name="Tatar D."/>
        </authorList>
    </citation>
    <scope>NUCLEOTIDE SEQUENCE [LARGE SCALE GENOMIC DNA]</scope>
    <source>
        <strain evidence="2 3">SB3404</strain>
    </source>
</reference>
<dbReference type="InterPro" id="IPR007278">
    <property type="entry name" value="DUF397"/>
</dbReference>
<evidence type="ECO:0000313" key="3">
    <source>
        <dbReference type="Proteomes" id="UP000477722"/>
    </source>
</evidence>
<dbReference type="Pfam" id="PF04149">
    <property type="entry name" value="DUF397"/>
    <property type="match status" value="1"/>
</dbReference>
<organism evidence="2 3">
    <name type="scientific">Streptomyces boncukensis</name>
    <dbReference type="NCBI Taxonomy" id="2711219"/>
    <lineage>
        <taxon>Bacteria</taxon>
        <taxon>Bacillati</taxon>
        <taxon>Actinomycetota</taxon>
        <taxon>Actinomycetes</taxon>
        <taxon>Kitasatosporales</taxon>
        <taxon>Streptomycetaceae</taxon>
        <taxon>Streptomyces</taxon>
    </lineage>
</organism>
<dbReference type="EMBL" id="JAAKZZ010000959">
    <property type="protein sequence ID" value="NGO73878.1"/>
    <property type="molecule type" value="Genomic_DNA"/>
</dbReference>
<gene>
    <name evidence="2" type="ORF">G5C65_37305</name>
</gene>
<dbReference type="AlphaFoldDB" id="A0A6G4X919"/>
<name>A0A6G4X919_9ACTN</name>
<protein>
    <submittedName>
        <fullName evidence="2">DUF397 domain-containing protein</fullName>
    </submittedName>
</protein>
<evidence type="ECO:0000259" key="1">
    <source>
        <dbReference type="Pfam" id="PF04149"/>
    </source>
</evidence>
<keyword evidence="3" id="KW-1185">Reference proteome</keyword>